<dbReference type="Pfam" id="PF00155">
    <property type="entry name" value="Aminotran_1_2"/>
    <property type="match status" value="1"/>
</dbReference>
<protein>
    <recommendedName>
        <fullName evidence="11">5-aminolevulinate synthase</fullName>
        <ecNumber evidence="11">2.3.1.37</ecNumber>
    </recommendedName>
    <alternativeName>
        <fullName evidence="11">5-aminolevulinic acid synthase</fullName>
    </alternativeName>
    <alternativeName>
        <fullName evidence="11">Delta-ALA synthase</fullName>
    </alternativeName>
    <alternativeName>
        <fullName evidence="11">Delta-aminolevulinate synthase</fullName>
    </alternativeName>
</protein>
<dbReference type="InterPro" id="IPR004839">
    <property type="entry name" value="Aminotransferase_I/II_large"/>
</dbReference>
<reference evidence="13 14" key="1">
    <citation type="submission" date="2020-01" db="EMBL/GenBank/DDBJ databases">
        <title>Draft genome sequence of Aspergillus lentulus IFM 60648.</title>
        <authorList>
            <person name="Takahashi H."/>
            <person name="Yaguchi T."/>
        </authorList>
    </citation>
    <scope>NUCLEOTIDE SEQUENCE [LARGE SCALE GENOMIC DNA]</scope>
    <source>
        <strain evidence="13 14">IFM 60648</strain>
    </source>
</reference>
<name>A0ABQ0ZUH3_ASPLE</name>
<keyword evidence="14" id="KW-1185">Reference proteome</keyword>
<evidence type="ECO:0000256" key="8">
    <source>
        <dbReference type="ARBA" id="ARBA00023315"/>
    </source>
</evidence>
<evidence type="ECO:0000256" key="2">
    <source>
        <dbReference type="ARBA" id="ARBA00003076"/>
    </source>
</evidence>
<dbReference type="EMBL" id="BLKI01000005">
    <property type="protein sequence ID" value="GFF64882.1"/>
    <property type="molecule type" value="Genomic_DNA"/>
</dbReference>
<evidence type="ECO:0000256" key="3">
    <source>
        <dbReference type="ARBA" id="ARBA00005029"/>
    </source>
</evidence>
<evidence type="ECO:0000256" key="6">
    <source>
        <dbReference type="ARBA" id="ARBA00022898"/>
    </source>
</evidence>
<dbReference type="PROSITE" id="PS00599">
    <property type="entry name" value="AA_TRANSFER_CLASS_2"/>
    <property type="match status" value="1"/>
</dbReference>
<comment type="caution">
    <text evidence="13">The sequence shown here is derived from an EMBL/GenBank/DDBJ whole genome shotgun (WGS) entry which is preliminary data.</text>
</comment>
<dbReference type="InterPro" id="IPR015424">
    <property type="entry name" value="PyrdxlP-dep_Trfase"/>
</dbReference>
<keyword evidence="5 11" id="KW-0808">Transferase</keyword>
<evidence type="ECO:0000256" key="10">
    <source>
        <dbReference type="RuleBase" id="RU003693"/>
    </source>
</evidence>
<evidence type="ECO:0000256" key="5">
    <source>
        <dbReference type="ARBA" id="ARBA00022679"/>
    </source>
</evidence>
<dbReference type="PANTHER" id="PTHR13693">
    <property type="entry name" value="CLASS II AMINOTRANSFERASE/8-AMINO-7-OXONONANOATE SYNTHASE"/>
    <property type="match status" value="1"/>
</dbReference>
<keyword evidence="8 11" id="KW-0012">Acyltransferase</keyword>
<gene>
    <name evidence="13" type="ORF">IFM60648_01416</name>
</gene>
<comment type="pathway">
    <text evidence="3 11">Porphyrin-containing compound metabolism; protoporphyrin-IX biosynthesis; 5-aminolevulinate from glycine: step 1/1.</text>
</comment>
<dbReference type="CDD" id="cd06454">
    <property type="entry name" value="KBL_like"/>
    <property type="match status" value="1"/>
</dbReference>
<sequence length="457" mass="50733">MDFNKQTNVFDYVSFYSAHIESKKQDQSYRYFKNINRLAQSFPQAHRECPQSLVTVWCSNDYLGMSRNPEVLNTMRKTLVTYGSGAGGTRNISGHNQHVERIEATLAELHHKEAALLFTSCYVANDSTLSTLGSRLPGCVIFSDRMNHASMIQGIQHSKAKKVIYNHNDIQDLATKLATVPKNVPKIIAFESVYSMSGTVSNIEEICNLAEQYGAITFLDEAHAVGMYGTSGAGVAEHLDYEAHLAGNHRGTIMDRIDIITGTLGKAYGCIGGYIAGKSILVDFIRSLAPGFIFTTTLPPAVLAGAEKSIQYQRQTNNDRKLHQMHVRAVKEGLCNIDIPVLSNSSHIIPILIGDAEGARKASEMLLAKWKIYVQAINYPSVPTGQERMRVTPTPGHTKEMQDHFCKAINDVWNELGLRRTSDWLLSSDLENPETAKIVESLETEIKPLWSDELLGL</sequence>
<dbReference type="PANTHER" id="PTHR13693:SF102">
    <property type="entry name" value="2-AMINO-3-KETOBUTYRATE COENZYME A LIGASE, MITOCHONDRIAL"/>
    <property type="match status" value="1"/>
</dbReference>
<comment type="function">
    <text evidence="2">Catalyzes the synthesis of 5-aminolevulinate (ALA) from succinyl-CoA and glycine, the first and rate-limiting step in heme biosynthesis.</text>
</comment>
<evidence type="ECO:0000256" key="9">
    <source>
        <dbReference type="ARBA" id="ARBA00047654"/>
    </source>
</evidence>
<keyword evidence="11" id="KW-0496">Mitochondrion</keyword>
<dbReference type="InterPro" id="IPR050087">
    <property type="entry name" value="AON_synthase_class-II"/>
</dbReference>
<proteinExistence type="inferred from homology"/>
<comment type="similarity">
    <text evidence="4 10">Belongs to the class-II pyridoxal-phosphate-dependent aminotransferase family.</text>
</comment>
<keyword evidence="6 10" id="KW-0663">Pyridoxal phosphate</keyword>
<dbReference type="EC" id="2.3.1.37" evidence="11"/>
<dbReference type="Gene3D" id="3.90.1150.10">
    <property type="entry name" value="Aspartate Aminotransferase, domain 1"/>
    <property type="match status" value="1"/>
</dbReference>
<evidence type="ECO:0000256" key="4">
    <source>
        <dbReference type="ARBA" id="ARBA00008392"/>
    </source>
</evidence>
<keyword evidence="7 11" id="KW-0350">Heme biosynthesis</keyword>
<evidence type="ECO:0000256" key="7">
    <source>
        <dbReference type="ARBA" id="ARBA00023133"/>
    </source>
</evidence>
<dbReference type="SUPFAM" id="SSF53383">
    <property type="entry name" value="PLP-dependent transferases"/>
    <property type="match status" value="1"/>
</dbReference>
<comment type="cofactor">
    <cofactor evidence="1 10">
        <name>pyridoxal 5'-phosphate</name>
        <dbReference type="ChEBI" id="CHEBI:597326"/>
    </cofactor>
</comment>
<evidence type="ECO:0000256" key="11">
    <source>
        <dbReference type="RuleBase" id="RU910713"/>
    </source>
</evidence>
<evidence type="ECO:0000313" key="14">
    <source>
        <dbReference type="Proteomes" id="UP000465220"/>
    </source>
</evidence>
<comment type="subcellular location">
    <subcellularLocation>
        <location evidence="11">Mitochondrion matrix</location>
    </subcellularLocation>
</comment>
<dbReference type="InterPro" id="IPR001917">
    <property type="entry name" value="Aminotrans_II_pyridoxalP_BS"/>
</dbReference>
<feature type="domain" description="Aminotransferase class I/classII large" evidence="12">
    <location>
        <begin position="55"/>
        <end position="409"/>
    </location>
</feature>
<dbReference type="InterPro" id="IPR010961">
    <property type="entry name" value="4pyrrol_synth_NH2levulA_synth"/>
</dbReference>
<dbReference type="InterPro" id="IPR015421">
    <property type="entry name" value="PyrdxlP-dep_Trfase_major"/>
</dbReference>
<organism evidence="13 14">
    <name type="scientific">Aspergillus lentulus</name>
    <dbReference type="NCBI Taxonomy" id="293939"/>
    <lineage>
        <taxon>Eukaryota</taxon>
        <taxon>Fungi</taxon>
        <taxon>Dikarya</taxon>
        <taxon>Ascomycota</taxon>
        <taxon>Pezizomycotina</taxon>
        <taxon>Eurotiomycetes</taxon>
        <taxon>Eurotiomycetidae</taxon>
        <taxon>Eurotiales</taxon>
        <taxon>Aspergillaceae</taxon>
        <taxon>Aspergillus</taxon>
        <taxon>Aspergillus subgen. Fumigati</taxon>
    </lineage>
</organism>
<dbReference type="Proteomes" id="UP000465220">
    <property type="component" value="Unassembled WGS sequence"/>
</dbReference>
<dbReference type="NCBIfam" id="TIGR01821">
    <property type="entry name" value="5aminolev_synth"/>
    <property type="match status" value="1"/>
</dbReference>
<dbReference type="Gene3D" id="3.40.640.10">
    <property type="entry name" value="Type I PLP-dependent aspartate aminotransferase-like (Major domain)"/>
    <property type="match status" value="1"/>
</dbReference>
<comment type="catalytic activity">
    <reaction evidence="9 11">
        <text>succinyl-CoA + glycine + H(+) = 5-aminolevulinate + CO2 + CoA</text>
        <dbReference type="Rhea" id="RHEA:12921"/>
        <dbReference type="ChEBI" id="CHEBI:15378"/>
        <dbReference type="ChEBI" id="CHEBI:16526"/>
        <dbReference type="ChEBI" id="CHEBI:57287"/>
        <dbReference type="ChEBI" id="CHEBI:57292"/>
        <dbReference type="ChEBI" id="CHEBI:57305"/>
        <dbReference type="ChEBI" id="CHEBI:356416"/>
        <dbReference type="EC" id="2.3.1.37"/>
    </reaction>
</comment>
<evidence type="ECO:0000259" key="12">
    <source>
        <dbReference type="Pfam" id="PF00155"/>
    </source>
</evidence>
<evidence type="ECO:0000256" key="1">
    <source>
        <dbReference type="ARBA" id="ARBA00001933"/>
    </source>
</evidence>
<evidence type="ECO:0000313" key="13">
    <source>
        <dbReference type="EMBL" id="GFF64882.1"/>
    </source>
</evidence>
<accession>A0ABQ0ZUH3</accession>
<dbReference type="InterPro" id="IPR015422">
    <property type="entry name" value="PyrdxlP-dep_Trfase_small"/>
</dbReference>